<evidence type="ECO:0000256" key="1">
    <source>
        <dbReference type="SAM" id="Phobius"/>
    </source>
</evidence>
<accession>A0A1V9DCB6</accession>
<dbReference type="EMBL" id="MWUE01000027">
    <property type="protein sequence ID" value="OQP31426.1"/>
    <property type="molecule type" value="Genomic_DNA"/>
</dbReference>
<sequence>MKIYWTLKSIPELADLPLWERGRRWRRAYKSVYRHWETWCGLALCGGCAGVGAHVFGRVGGILMAALGGFLYGQIATYVVLKYYRHRLCGEVR</sequence>
<dbReference type="Proteomes" id="UP000192769">
    <property type="component" value="Unassembled WGS sequence"/>
</dbReference>
<reference evidence="2 3" key="1">
    <citation type="submission" date="2017-02" db="EMBL/GenBank/DDBJ databases">
        <title>Whole genome shotgun sequence of Pantoea agglomerans strain AS1 isolated from a cycad, Zamia floridana in Central Florida, USA.</title>
        <authorList>
            <person name="Lata P."/>
            <person name="Govindarajan S."/>
            <person name="Qi F."/>
            <person name="Li J.-L."/>
            <person name="Maurya S.K."/>
            <person name="Sahoo M.K."/>
        </authorList>
    </citation>
    <scope>NUCLEOTIDE SEQUENCE [LARGE SCALE GENOMIC DNA]</scope>
    <source>
        <strain evidence="2 3">AS1</strain>
    </source>
</reference>
<feature type="transmembrane region" description="Helical" evidence="1">
    <location>
        <begin position="62"/>
        <end position="81"/>
    </location>
</feature>
<dbReference type="AlphaFoldDB" id="A0A1V9DCB6"/>
<name>A0A1V9DCB6_9GAMM</name>
<feature type="transmembrane region" description="Helical" evidence="1">
    <location>
        <begin position="36"/>
        <end position="56"/>
    </location>
</feature>
<keyword evidence="1" id="KW-0812">Transmembrane</keyword>
<comment type="caution">
    <text evidence="2">The sequence shown here is derived from an EMBL/GenBank/DDBJ whole genome shotgun (WGS) entry which is preliminary data.</text>
</comment>
<gene>
    <name evidence="2" type="ORF">B2J69_18605</name>
</gene>
<organism evidence="2 3">
    <name type="scientific">Pantoea latae</name>
    <dbReference type="NCBI Taxonomy" id="1964541"/>
    <lineage>
        <taxon>Bacteria</taxon>
        <taxon>Pseudomonadati</taxon>
        <taxon>Pseudomonadota</taxon>
        <taxon>Gammaproteobacteria</taxon>
        <taxon>Enterobacterales</taxon>
        <taxon>Erwiniaceae</taxon>
        <taxon>Pantoea</taxon>
    </lineage>
</organism>
<protein>
    <submittedName>
        <fullName evidence="2">Uncharacterized protein</fullName>
    </submittedName>
</protein>
<proteinExistence type="predicted"/>
<evidence type="ECO:0000313" key="3">
    <source>
        <dbReference type="Proteomes" id="UP000192769"/>
    </source>
</evidence>
<keyword evidence="1" id="KW-0472">Membrane</keyword>
<evidence type="ECO:0000313" key="2">
    <source>
        <dbReference type="EMBL" id="OQP31426.1"/>
    </source>
</evidence>
<keyword evidence="1" id="KW-1133">Transmembrane helix</keyword>
<keyword evidence="3" id="KW-1185">Reference proteome</keyword>